<feature type="compositionally biased region" description="Basic and acidic residues" evidence="6">
    <location>
        <begin position="1428"/>
        <end position="1437"/>
    </location>
</feature>
<dbReference type="InterPro" id="IPR032302">
    <property type="entry name" value="THOC2_N"/>
</dbReference>
<dbReference type="Pfam" id="PF11262">
    <property type="entry name" value="Tho2"/>
    <property type="match status" value="1"/>
</dbReference>
<evidence type="ECO:0000313" key="10">
    <source>
        <dbReference type="EMBL" id="CAP28687.2"/>
    </source>
</evidence>
<dbReference type="InterPro" id="IPR021418">
    <property type="entry name" value="THO_THOC2_C"/>
</dbReference>
<feature type="compositionally biased region" description="Basic and acidic residues" evidence="6">
    <location>
        <begin position="1171"/>
        <end position="1199"/>
    </location>
</feature>
<dbReference type="InterPro" id="IPR021726">
    <property type="entry name" value="THO_THOC2_N"/>
</dbReference>
<evidence type="ECO:0000256" key="2">
    <source>
        <dbReference type="ARBA" id="ARBA00007857"/>
    </source>
</evidence>
<accession>A8X7S6</accession>
<reference evidence="10 11" key="2">
    <citation type="journal article" date="2011" name="PLoS Genet.">
        <title>Caenorhabditis briggsae recombinant inbred line genotypes reveal inter-strain incompatibility and the evolution of recombination.</title>
        <authorList>
            <person name="Ross J.A."/>
            <person name="Koboldt D.C."/>
            <person name="Staisch J.E."/>
            <person name="Chamberlin H.M."/>
            <person name="Gupta B.P."/>
            <person name="Miller R.D."/>
            <person name="Baird S.E."/>
            <person name="Haag E.S."/>
        </authorList>
    </citation>
    <scope>NUCLEOTIDE SEQUENCE [LARGE SCALE GENOMIC DNA]</scope>
    <source>
        <strain evidence="10 11">AF16</strain>
    </source>
</reference>
<evidence type="ECO:0000313" key="12">
    <source>
        <dbReference type="WormBase" id="CBG09105a"/>
    </source>
</evidence>
<feature type="compositionally biased region" description="Basic and acidic residues" evidence="6">
    <location>
        <begin position="1256"/>
        <end position="1265"/>
    </location>
</feature>
<dbReference type="Proteomes" id="UP000008549">
    <property type="component" value="Unassembled WGS sequence"/>
</dbReference>
<dbReference type="FunCoup" id="A8X7S6">
    <property type="interactions" value="3005"/>
</dbReference>
<dbReference type="EMBL" id="HE601284">
    <property type="protein sequence ID" value="CAP28687.2"/>
    <property type="molecule type" value="Genomic_DNA"/>
</dbReference>
<protein>
    <recommendedName>
        <fullName evidence="3">THO complex subunit 2</fullName>
    </recommendedName>
</protein>
<name>A8X7S6_CAEBR</name>
<dbReference type="STRING" id="6238.A8X7S6"/>
<keyword evidence="4" id="KW-0539">Nucleus</keyword>
<feature type="domain" description="THO complex subunitTHOC2 N-terminal" evidence="8">
    <location>
        <begin position="542"/>
        <end position="616"/>
    </location>
</feature>
<feature type="domain" description="THO complex subunit 2 N-terminal" evidence="9">
    <location>
        <begin position="21"/>
        <end position="379"/>
    </location>
</feature>
<proteinExistence type="inferred from homology"/>
<comment type="subcellular location">
    <subcellularLocation>
        <location evidence="1">Nucleus</location>
    </subcellularLocation>
</comment>
<evidence type="ECO:0000259" key="9">
    <source>
        <dbReference type="Pfam" id="PF16134"/>
    </source>
</evidence>
<reference evidence="10 11" key="1">
    <citation type="journal article" date="2003" name="PLoS Biol.">
        <title>The genome sequence of Caenorhabditis briggsae: a platform for comparative genomics.</title>
        <authorList>
            <person name="Stein L.D."/>
            <person name="Bao Z."/>
            <person name="Blasiar D."/>
            <person name="Blumenthal T."/>
            <person name="Brent M.R."/>
            <person name="Chen N."/>
            <person name="Chinwalla A."/>
            <person name="Clarke L."/>
            <person name="Clee C."/>
            <person name="Coghlan A."/>
            <person name="Coulson A."/>
            <person name="D'Eustachio P."/>
            <person name="Fitch D.H."/>
            <person name="Fulton L.A."/>
            <person name="Fulton R.E."/>
            <person name="Griffiths-Jones S."/>
            <person name="Harris T.W."/>
            <person name="Hillier L.W."/>
            <person name="Kamath R."/>
            <person name="Kuwabara P.E."/>
            <person name="Mardis E.R."/>
            <person name="Marra M.A."/>
            <person name="Miner T.L."/>
            <person name="Minx P."/>
            <person name="Mullikin J.C."/>
            <person name="Plumb R.W."/>
            <person name="Rogers J."/>
            <person name="Schein J.E."/>
            <person name="Sohrmann M."/>
            <person name="Spieth J."/>
            <person name="Stajich J.E."/>
            <person name="Wei C."/>
            <person name="Willey D."/>
            <person name="Wilson R.K."/>
            <person name="Durbin R."/>
            <person name="Waterston R.H."/>
        </authorList>
    </citation>
    <scope>NUCLEOTIDE SEQUENCE [LARGE SCALE GENOMIC DNA]</scope>
    <source>
        <strain evidence="10 11">AF16</strain>
    </source>
</reference>
<organism evidence="10 11">
    <name type="scientific">Caenorhabditis briggsae</name>
    <dbReference type="NCBI Taxonomy" id="6238"/>
    <lineage>
        <taxon>Eukaryota</taxon>
        <taxon>Metazoa</taxon>
        <taxon>Ecdysozoa</taxon>
        <taxon>Nematoda</taxon>
        <taxon>Chromadorea</taxon>
        <taxon>Rhabditida</taxon>
        <taxon>Rhabditina</taxon>
        <taxon>Rhabditomorpha</taxon>
        <taxon>Rhabditoidea</taxon>
        <taxon>Rhabditidae</taxon>
        <taxon>Peloderinae</taxon>
        <taxon>Caenorhabditis</taxon>
    </lineage>
</organism>
<dbReference type="GO" id="GO:0000445">
    <property type="term" value="C:THO complex part of transcription export complex"/>
    <property type="evidence" value="ECO:0000318"/>
    <property type="project" value="GO_Central"/>
</dbReference>
<feature type="compositionally biased region" description="Basic and acidic residues" evidence="6">
    <location>
        <begin position="1365"/>
        <end position="1383"/>
    </location>
</feature>
<dbReference type="GO" id="GO:0006397">
    <property type="term" value="P:mRNA processing"/>
    <property type="evidence" value="ECO:0007669"/>
    <property type="project" value="InterPro"/>
</dbReference>
<evidence type="ECO:0000259" key="8">
    <source>
        <dbReference type="Pfam" id="PF11732"/>
    </source>
</evidence>
<keyword evidence="11" id="KW-1185">Reference proteome</keyword>
<evidence type="ECO:0000256" key="1">
    <source>
        <dbReference type="ARBA" id="ARBA00004123"/>
    </source>
</evidence>
<evidence type="ECO:0000313" key="11">
    <source>
        <dbReference type="Proteomes" id="UP000008549"/>
    </source>
</evidence>
<dbReference type="WormBase" id="CBG09105a">
    <property type="protein sequence ID" value="CBP16462"/>
    <property type="gene ID" value="WBGene00030766"/>
    <property type="gene designation" value="Cbr-thoc-2"/>
</dbReference>
<dbReference type="PANTHER" id="PTHR21597">
    <property type="entry name" value="THO2 PROTEIN"/>
    <property type="match status" value="1"/>
</dbReference>
<feature type="compositionally biased region" description="Basic and acidic residues" evidence="6">
    <location>
        <begin position="1206"/>
        <end position="1243"/>
    </location>
</feature>
<feature type="compositionally biased region" description="Basic and acidic residues" evidence="6">
    <location>
        <begin position="1276"/>
        <end position="1350"/>
    </location>
</feature>
<dbReference type="InterPro" id="IPR040007">
    <property type="entry name" value="Tho2"/>
</dbReference>
<feature type="compositionally biased region" description="Basic and acidic residues" evidence="6">
    <location>
        <begin position="1400"/>
        <end position="1419"/>
    </location>
</feature>
<feature type="region of interest" description="Disordered" evidence="6">
    <location>
        <begin position="891"/>
        <end position="922"/>
    </location>
</feature>
<comment type="subunit">
    <text evidence="5">Component of the THO subcomplex, which is composed of THOC1, THOC2, THOC3, THOC5, THOC6 and THOC7. The THO subcomplex interacts with DDX39B to form the THO-DDX39B complex which multimerizes into a 28-subunit tetrameric assembly. Component of the transcription/export (TREX) complex at least composed of ALYREF/THOC4, DDX39B, SARNP/CIP29, CHTOP and the THO subcomplex; in the complex interacts with THOC1, THOC3, THOC5, THOC7 and DDX39B. TREX seems to have a dynamic structure involving ATP-dependent remodeling. Interacts with POLDIP3 and ZC3H11A.</text>
</comment>
<feature type="compositionally biased region" description="Low complexity" evidence="6">
    <location>
        <begin position="1387"/>
        <end position="1399"/>
    </location>
</feature>
<evidence type="ECO:0000256" key="5">
    <source>
        <dbReference type="ARBA" id="ARBA00047033"/>
    </source>
</evidence>
<dbReference type="Pfam" id="PF11732">
    <property type="entry name" value="Thoc2"/>
    <property type="match status" value="1"/>
</dbReference>
<evidence type="ECO:0000259" key="7">
    <source>
        <dbReference type="Pfam" id="PF11262"/>
    </source>
</evidence>
<dbReference type="InParanoid" id="A8X7S6"/>
<evidence type="ECO:0000256" key="3">
    <source>
        <dbReference type="ARBA" id="ARBA00019596"/>
    </source>
</evidence>
<evidence type="ECO:0000256" key="6">
    <source>
        <dbReference type="SAM" id="MobiDB-lite"/>
    </source>
</evidence>
<dbReference type="GO" id="GO:0003729">
    <property type="term" value="F:mRNA binding"/>
    <property type="evidence" value="ECO:0000318"/>
    <property type="project" value="GO_Central"/>
</dbReference>
<feature type="domain" description="THO complex subunit 2 N-terminal" evidence="9">
    <location>
        <begin position="398"/>
        <end position="540"/>
    </location>
</feature>
<dbReference type="GO" id="GO:0006406">
    <property type="term" value="P:mRNA export from nucleus"/>
    <property type="evidence" value="ECO:0000318"/>
    <property type="project" value="GO_Central"/>
</dbReference>
<feature type="domain" description="THO complex subunitTHOC2 C-terminal" evidence="7">
    <location>
        <begin position="861"/>
        <end position="1148"/>
    </location>
</feature>
<dbReference type="OMA" id="QERWTCI"/>
<dbReference type="eggNOG" id="KOG1874">
    <property type="taxonomic scope" value="Eukaryota"/>
</dbReference>
<evidence type="ECO:0000256" key="4">
    <source>
        <dbReference type="ARBA" id="ARBA00023242"/>
    </source>
</evidence>
<gene>
    <name evidence="12" type="primary">thoc-2</name>
    <name evidence="10" type="synonym">Cbr-thoc-2</name>
    <name evidence="12" type="ORF">CBG09105</name>
    <name evidence="10" type="ORF">CBG_09105</name>
</gene>
<dbReference type="PANTHER" id="PTHR21597:SF0">
    <property type="entry name" value="THO COMPLEX SUBUNIT 2"/>
    <property type="match status" value="1"/>
</dbReference>
<sequence>MEMFEVLTQLCLDIVHMKITAAEGFERILEKKNEREALSSDLVDVLVLTEPESEFAENASTSKANFESFVHLLTNTIIPEEILRLELDCCKRDEHNKGLIRLKTKLYFKQAKFNLFREESEGYSKLITELMESSENCSAHDDFAKVIKHRVLSLIGQFNLDPNRVTDIILEVFEIFPKQKMFFISLLKEIDVVPEYLCAILGFKYTFYQSEKKKTPYSLYVLTAYLIQHEMIDLMKILAYMIPKAEAIKESHKARMVNAQERASKAETISTASIPMTDSEIGMGGPVVTISITTVIQLQEDEDAKLAEGFNEESVLASNQKLGLACALLENGNWKQAQHLIDRLPEYYAVQASPRVCRALCKIIERSIDAFYRKSCSLNLFGELTKSKKPVLDDMGNGLKPIDSWDDLGQLVTILAYLGPRLAYRATTNIKILRLLTAYYQKVEKGELQKDEKLNELFVELVSECLLPSLTLSDTNVALSEELWQLLQLFPYSWRYWMYSKWNHETMRHPEMSIMRGKVHGRTKYVLKRLSKETVKMMGRQLGKLCHIHPSTVLSYLLSQVQTFDNFIGPVVDSLRYLTSLEFDVLTYCIISQLADPSKQALKSTDATISPWLQALGTLVGSLYRRYPLELNGMLDYVLNQLKLCKSYDMLLLREIIQNMSWIESISGATKEQIEALGGGDLLRQEAGGYSTATKNRKAAQRLRDALLKGDLAVGLCISIAQQKEHIMYNESSTLPLKLVGKMVDQCSDTFQQLVSFLSVYMRNEDFAKRVPSVRELIADYSLGMEATMCLARPTFFSRILDNYDSAKKVSKAAADAEAGGDKKTRLDSQQKTEIFTNALEAQIEALMNDLKEANSAMEESVPVRFFAVFWMLTMYDIEVPTSAYDRTLEAMKKQSRDDSHGKPKKTDKQLESKLREEQKRQTEHVERCKAWLLSRKDSLIDEKFHNSVLEVLIQQCLLPRAIFSELDAVFCGQFFKMLHEMRTPFFPSIVIIDRQTPYNNQFQLFENTIPLIAGLTEDEANALACFFEILLGLTQRWHSEKEIFEKECAGFPGMITKNAIEYQTFRKLCYRWQTRFTLMFKSVLSKEDSNYVLIRNSLIMMTKLTTGFPLIAANVATMEATATKLKEREKGKRDDLSLKAASYIGKLKMRNVKIYAQNSDFANVPNRKASTVEKKEKKKSDKEEGEPADKKLKVDAKKNGTSSEKNLEKKEEKKEEEEKQNGAGSEKVEKKTTTTTPDENKDRKKRPGKSSDSTSSKKADEETKTTSPPPAKKTRITDRLKHPEDEKEVKDTESEKGEGSKKKREKSRERKDKEKRSSEKDKDRKKENGGDGKEKKEKEHQKKDEKRAEVAGPAKIKFHFQLPEPKKDEKKDDKKSSRKTIEFDLSDSPKTPAATSSSSRKDRERKEEKKEKREDLPKSSRIAEPVKAGRDRGDRGHRSHRS</sequence>
<dbReference type="HOGENOM" id="CLU_000511_5_1_1"/>
<feature type="region of interest" description="Disordered" evidence="6">
    <location>
        <begin position="1167"/>
        <end position="1443"/>
    </location>
</feature>
<dbReference type="Pfam" id="PF16134">
    <property type="entry name" value="THOC2_N"/>
    <property type="match status" value="2"/>
</dbReference>
<comment type="similarity">
    <text evidence="2">Belongs to the THOC2 family.</text>
</comment>